<accession>A0ACB9LJC2</accession>
<sequence>MPAFAEDATAVVKRAAARSASASLLPSVPLFSLTFQALIASRFWGIATDRTEPEPIFKPRSDDPVPDMEYLHASMLGVMLSARDLCLRNC</sequence>
<protein>
    <submittedName>
        <fullName evidence="1">Uncharacterized protein</fullName>
    </submittedName>
</protein>
<evidence type="ECO:0000313" key="2">
    <source>
        <dbReference type="Proteomes" id="UP001057402"/>
    </source>
</evidence>
<organism evidence="1 2">
    <name type="scientific">Melastoma candidum</name>
    <dbReference type="NCBI Taxonomy" id="119954"/>
    <lineage>
        <taxon>Eukaryota</taxon>
        <taxon>Viridiplantae</taxon>
        <taxon>Streptophyta</taxon>
        <taxon>Embryophyta</taxon>
        <taxon>Tracheophyta</taxon>
        <taxon>Spermatophyta</taxon>
        <taxon>Magnoliopsida</taxon>
        <taxon>eudicotyledons</taxon>
        <taxon>Gunneridae</taxon>
        <taxon>Pentapetalae</taxon>
        <taxon>rosids</taxon>
        <taxon>malvids</taxon>
        <taxon>Myrtales</taxon>
        <taxon>Melastomataceae</taxon>
        <taxon>Melastomatoideae</taxon>
        <taxon>Melastomateae</taxon>
        <taxon>Melastoma</taxon>
    </lineage>
</organism>
<proteinExistence type="predicted"/>
<keyword evidence="2" id="KW-1185">Reference proteome</keyword>
<dbReference type="EMBL" id="CM042890">
    <property type="protein sequence ID" value="KAI4310789.1"/>
    <property type="molecule type" value="Genomic_DNA"/>
</dbReference>
<comment type="caution">
    <text evidence="1">The sequence shown here is derived from an EMBL/GenBank/DDBJ whole genome shotgun (WGS) entry which is preliminary data.</text>
</comment>
<gene>
    <name evidence="1" type="ORF">MLD38_035739</name>
</gene>
<reference evidence="2" key="1">
    <citation type="journal article" date="2023" name="Front. Plant Sci.">
        <title>Chromosomal-level genome assembly of Melastoma candidum provides insights into trichome evolution.</title>
        <authorList>
            <person name="Zhong Y."/>
            <person name="Wu W."/>
            <person name="Sun C."/>
            <person name="Zou P."/>
            <person name="Liu Y."/>
            <person name="Dai S."/>
            <person name="Zhou R."/>
        </authorList>
    </citation>
    <scope>NUCLEOTIDE SEQUENCE [LARGE SCALE GENOMIC DNA]</scope>
</reference>
<name>A0ACB9LJC2_9MYRT</name>
<dbReference type="Proteomes" id="UP001057402">
    <property type="component" value="Chromosome 11"/>
</dbReference>
<evidence type="ECO:0000313" key="1">
    <source>
        <dbReference type="EMBL" id="KAI4310789.1"/>
    </source>
</evidence>